<name>A0A0C1Z0E7_9VIBR</name>
<dbReference type="AlphaFoldDB" id="A0A0C1Z0E7"/>
<comment type="caution">
    <text evidence="3">The sequence shown here is derived from an EMBL/GenBank/DDBJ whole genome shotgun (WGS) entry which is preliminary data.</text>
</comment>
<dbReference type="PATRIC" id="fig|1229493.5.peg.4257"/>
<evidence type="ECO:0000256" key="1">
    <source>
        <dbReference type="SAM" id="Phobius"/>
    </source>
</evidence>
<keyword evidence="1" id="KW-0812">Transmembrane</keyword>
<organism evidence="3 4">
    <name type="scientific">Vibrio owensii CAIM 1854 = LMG 25443</name>
    <dbReference type="NCBI Taxonomy" id="1229493"/>
    <lineage>
        <taxon>Bacteria</taxon>
        <taxon>Pseudomonadati</taxon>
        <taxon>Pseudomonadota</taxon>
        <taxon>Gammaproteobacteria</taxon>
        <taxon>Vibrionales</taxon>
        <taxon>Vibrionaceae</taxon>
        <taxon>Vibrio</taxon>
    </lineage>
</organism>
<dbReference type="CDD" id="cd01948">
    <property type="entry name" value="EAL"/>
    <property type="match status" value="1"/>
</dbReference>
<dbReference type="PANTHER" id="PTHR33121">
    <property type="entry name" value="CYCLIC DI-GMP PHOSPHODIESTERASE PDEF"/>
    <property type="match status" value="1"/>
</dbReference>
<dbReference type="Pfam" id="PF00563">
    <property type="entry name" value="EAL"/>
    <property type="match status" value="1"/>
</dbReference>
<dbReference type="InterPro" id="IPR035919">
    <property type="entry name" value="EAL_sf"/>
</dbReference>
<feature type="transmembrane region" description="Helical" evidence="1">
    <location>
        <begin position="215"/>
        <end position="235"/>
    </location>
</feature>
<dbReference type="SUPFAM" id="SSF141868">
    <property type="entry name" value="EAL domain-like"/>
    <property type="match status" value="1"/>
</dbReference>
<dbReference type="PROSITE" id="PS50883">
    <property type="entry name" value="EAL"/>
    <property type="match status" value="1"/>
</dbReference>
<dbReference type="PANTHER" id="PTHR33121:SF79">
    <property type="entry name" value="CYCLIC DI-GMP PHOSPHODIESTERASE PDED-RELATED"/>
    <property type="match status" value="1"/>
</dbReference>
<keyword evidence="1" id="KW-0472">Membrane</keyword>
<evidence type="ECO:0000259" key="2">
    <source>
        <dbReference type="PROSITE" id="PS50883"/>
    </source>
</evidence>
<dbReference type="Proteomes" id="UP000031586">
    <property type="component" value="Unassembled WGS sequence"/>
</dbReference>
<proteinExistence type="predicted"/>
<keyword evidence="1" id="KW-1133">Transmembrane helix</keyword>
<dbReference type="SMART" id="SM00052">
    <property type="entry name" value="EAL"/>
    <property type="match status" value="1"/>
</dbReference>
<dbReference type="GO" id="GO:0071111">
    <property type="term" value="F:cyclic-guanylate-specific phosphodiesterase activity"/>
    <property type="evidence" value="ECO:0007669"/>
    <property type="project" value="InterPro"/>
</dbReference>
<dbReference type="Gene3D" id="3.20.20.450">
    <property type="entry name" value="EAL domain"/>
    <property type="match status" value="1"/>
</dbReference>
<dbReference type="InterPro" id="IPR001633">
    <property type="entry name" value="EAL_dom"/>
</dbReference>
<feature type="transmembrane region" description="Helical" evidence="1">
    <location>
        <begin position="12"/>
        <end position="29"/>
    </location>
</feature>
<dbReference type="EMBL" id="JPRD01000049">
    <property type="protein sequence ID" value="KIF50670.1"/>
    <property type="molecule type" value="Genomic_DNA"/>
</dbReference>
<dbReference type="InterPro" id="IPR050706">
    <property type="entry name" value="Cyclic-di-GMP_PDE-like"/>
</dbReference>
<accession>A0A0C1Z0E7</accession>
<evidence type="ECO:0000313" key="4">
    <source>
        <dbReference type="Proteomes" id="UP000031586"/>
    </source>
</evidence>
<gene>
    <name evidence="3" type="ORF">H735_24260</name>
</gene>
<protein>
    <submittedName>
        <fullName evidence="3">Diguanylate phosphodiesterase</fullName>
    </submittedName>
</protein>
<feature type="domain" description="EAL" evidence="2">
    <location>
        <begin position="242"/>
        <end position="488"/>
    </location>
</feature>
<sequence length="488" mass="55264">MINKELFKKAIIYLLPLPLIVAEVFYLAHQSVQRNLDHILDKNLQVADEILFQIETENRTALINPESCEAIQKNLMFERHIDETLIVKDGQIICSSKLGAMDRPMDNYVQLYRKGELTLGHITGYPDQVLFLITPKEDAPEYQAVTIVDRDHFGATIGYRSDVRLKRSAMFVGKDSAPKDASMKGENAVSLGSSKLFDYKALVEASDFYVEQKRFSYIVSAIPILLAFYLLIFIINRFIDPQRSLVSELKKALKKRELVLYYQPQVDTSTGETFGYEALIRWPHKLRGFISPDEFVPAAEESGLVELLTDFVLDRACEDFSKEKFDHPIHLGVNVPPGYFTGSHIIRKIETIHRKLKAYNVDLSIEITERQLIDGNARNHITALRLHGIQVLIDDFGTGQTALAVLQHMKVDYLKIDKCFIDTIGIESVNSTVLNAIVRLAGDLRVDLIAEGVETREQAAYLNMLGVKLHQGYLYAKPLPYAEVVGSK</sequence>
<reference evidence="3 4" key="1">
    <citation type="submission" date="2014-07" db="EMBL/GenBank/DDBJ databases">
        <title>Unique and conserved regions in Vibrio harveyi and related species in comparison with the shrimp pathogen Vibrio harveyi CAIM 1792.</title>
        <authorList>
            <person name="Espinoza-Valles I."/>
            <person name="Vora G."/>
            <person name="Leekitcharoenphon P."/>
            <person name="Ussery D."/>
            <person name="Hoj L."/>
            <person name="Gomez-Gil B."/>
        </authorList>
    </citation>
    <scope>NUCLEOTIDE SEQUENCE [LARGE SCALE GENOMIC DNA]</scope>
    <source>
        <strain evidence="4">CAIM 1854 / LMG 25443</strain>
    </source>
</reference>
<dbReference type="RefSeq" id="WP_020195295.1">
    <property type="nucleotide sequence ID" value="NZ_BAOH01000019.1"/>
</dbReference>
<evidence type="ECO:0000313" key="3">
    <source>
        <dbReference type="EMBL" id="KIF50670.1"/>
    </source>
</evidence>